<reference evidence="2" key="1">
    <citation type="journal article" date="2019" name="Int. J. Syst. Evol. Microbiol.">
        <title>The Global Catalogue of Microorganisms (GCM) 10K type strain sequencing project: providing services to taxonomists for standard genome sequencing and annotation.</title>
        <authorList>
            <consortium name="The Broad Institute Genomics Platform"/>
            <consortium name="The Broad Institute Genome Sequencing Center for Infectious Disease"/>
            <person name="Wu L."/>
            <person name="Ma J."/>
        </authorList>
    </citation>
    <scope>NUCLEOTIDE SEQUENCE [LARGE SCALE GENOMIC DNA]</scope>
    <source>
        <strain evidence="2">CCUG 62763</strain>
    </source>
</reference>
<sequence length="144" mass="16123">MTQLSTAIEIDAPPERVWAELTDLGAYPEWNPFIVRAEGDVVPGARLSLRMQPVGGRAMGFRPRLLEVDPARELRWLGRLGVPGLFDGEHVFRLEPVGPGTRLVQEETFRGVLVPLLARSLRRGTLPAFEAMNRALKERAERTL</sequence>
<dbReference type="InterPro" id="IPR023393">
    <property type="entry name" value="START-like_dom_sf"/>
</dbReference>
<dbReference type="Gene3D" id="3.30.530.20">
    <property type="match status" value="1"/>
</dbReference>
<keyword evidence="2" id="KW-1185">Reference proteome</keyword>
<dbReference type="PANTHER" id="PTHR36166:SF1">
    <property type="entry name" value="SRPBCC DOMAIN-CONTAINING PROTEIN"/>
    <property type="match status" value="1"/>
</dbReference>
<dbReference type="Pfam" id="PF10604">
    <property type="entry name" value="Polyketide_cyc2"/>
    <property type="match status" value="1"/>
</dbReference>
<proteinExistence type="predicted"/>
<gene>
    <name evidence="1" type="ORF">ACFO3M_00020</name>
</gene>
<dbReference type="InterPro" id="IPR019587">
    <property type="entry name" value="Polyketide_cyclase/dehydratase"/>
</dbReference>
<dbReference type="PANTHER" id="PTHR36166">
    <property type="entry name" value="CHROMOSOME 9, WHOLE GENOME SHOTGUN SEQUENCE"/>
    <property type="match status" value="1"/>
</dbReference>
<accession>A0ABV9LFA0</accession>
<dbReference type="EMBL" id="JBHSGR010000001">
    <property type="protein sequence ID" value="MFC4691770.1"/>
    <property type="molecule type" value="Genomic_DNA"/>
</dbReference>
<comment type="caution">
    <text evidence="1">The sequence shown here is derived from an EMBL/GenBank/DDBJ whole genome shotgun (WGS) entry which is preliminary data.</text>
</comment>
<name>A0ABV9LFA0_9ACTN</name>
<organism evidence="1 2">
    <name type="scientific">Geodermatophilus arenarius</name>
    <dbReference type="NCBI Taxonomy" id="1137990"/>
    <lineage>
        <taxon>Bacteria</taxon>
        <taxon>Bacillati</taxon>
        <taxon>Actinomycetota</taxon>
        <taxon>Actinomycetes</taxon>
        <taxon>Geodermatophilales</taxon>
        <taxon>Geodermatophilaceae</taxon>
        <taxon>Geodermatophilus</taxon>
    </lineage>
</organism>
<dbReference type="CDD" id="cd07822">
    <property type="entry name" value="SRPBCC_4"/>
    <property type="match status" value="1"/>
</dbReference>
<dbReference type="Proteomes" id="UP001596025">
    <property type="component" value="Unassembled WGS sequence"/>
</dbReference>
<dbReference type="RefSeq" id="WP_387984721.1">
    <property type="nucleotide sequence ID" value="NZ_JBHSGR010000001.1"/>
</dbReference>
<dbReference type="SUPFAM" id="SSF55961">
    <property type="entry name" value="Bet v1-like"/>
    <property type="match status" value="1"/>
</dbReference>
<evidence type="ECO:0000313" key="1">
    <source>
        <dbReference type="EMBL" id="MFC4691770.1"/>
    </source>
</evidence>
<evidence type="ECO:0000313" key="2">
    <source>
        <dbReference type="Proteomes" id="UP001596025"/>
    </source>
</evidence>
<protein>
    <submittedName>
        <fullName evidence="1">SRPBCC family protein</fullName>
    </submittedName>
</protein>